<accession>A0ABS4NCR5</accession>
<dbReference type="InterPro" id="IPR033913">
    <property type="entry name" value="MTH1175_dom"/>
</dbReference>
<dbReference type="SUPFAM" id="SSF53146">
    <property type="entry name" value="Nitrogenase accessory factor-like"/>
    <property type="match status" value="1"/>
</dbReference>
<dbReference type="Gene3D" id="3.30.420.130">
    <property type="entry name" value="Dinitrogenase iron-molybdenum cofactor biosynthesis domain"/>
    <property type="match status" value="1"/>
</dbReference>
<proteinExistence type="predicted"/>
<feature type="domain" description="Dinitrogenase iron-molybdenum cofactor biosynthesis" evidence="1">
    <location>
        <begin position="13"/>
        <end position="103"/>
    </location>
</feature>
<keyword evidence="3" id="KW-1185">Reference proteome</keyword>
<comment type="caution">
    <text evidence="2">The sequence shown here is derived from an EMBL/GenBank/DDBJ whole genome shotgun (WGS) entry which is preliminary data.</text>
</comment>
<dbReference type="Pfam" id="PF02579">
    <property type="entry name" value="Nitro_FeMo-Co"/>
    <property type="match status" value="1"/>
</dbReference>
<evidence type="ECO:0000313" key="3">
    <source>
        <dbReference type="Proteomes" id="UP001166402"/>
    </source>
</evidence>
<evidence type="ECO:0000259" key="1">
    <source>
        <dbReference type="Pfam" id="PF02579"/>
    </source>
</evidence>
<dbReference type="PANTHER" id="PTHR42983:SF1">
    <property type="entry name" value="IRON-MOLYBDENUM PROTEIN"/>
    <property type="match status" value="1"/>
</dbReference>
<dbReference type="RefSeq" id="WP_209453383.1">
    <property type="nucleotide sequence ID" value="NZ_JAGGLT010000008.1"/>
</dbReference>
<sequence length="121" mass="12870">MKIAISSEGDNLNSNVNSRFGRARYFIVVDTESMNYKAIGKTAASSAGGAGTKAAQLLLDEGVDSIISSNVGPNALEVFQAAGISVYKSINDTIEKNVEEFKKGTLEKIELPTNNGHHGEH</sequence>
<dbReference type="EMBL" id="JAGGLT010000008">
    <property type="protein sequence ID" value="MBP2071475.1"/>
    <property type="molecule type" value="Genomic_DNA"/>
</dbReference>
<gene>
    <name evidence="2" type="ORF">J2Z80_000990</name>
</gene>
<name>A0ABS4NCR5_9THEO</name>
<dbReference type="InterPro" id="IPR003731">
    <property type="entry name" value="Di-Nase_FeMo-co_biosynth"/>
</dbReference>
<dbReference type="InterPro" id="IPR036105">
    <property type="entry name" value="DiNase_FeMo-co_biosyn_sf"/>
</dbReference>
<dbReference type="CDD" id="cd00851">
    <property type="entry name" value="MTH1175"/>
    <property type="match status" value="1"/>
</dbReference>
<evidence type="ECO:0000313" key="2">
    <source>
        <dbReference type="EMBL" id="MBP2071475.1"/>
    </source>
</evidence>
<dbReference type="PANTHER" id="PTHR42983">
    <property type="entry name" value="DINITROGENASE IRON-MOLYBDENUM COFACTOR PROTEIN-RELATED"/>
    <property type="match status" value="1"/>
</dbReference>
<reference evidence="2" key="1">
    <citation type="submission" date="2021-03" db="EMBL/GenBank/DDBJ databases">
        <title>Genomic Encyclopedia of Type Strains, Phase IV (KMG-IV): sequencing the most valuable type-strain genomes for metagenomic binning, comparative biology and taxonomic classification.</title>
        <authorList>
            <person name="Goeker M."/>
        </authorList>
    </citation>
    <scope>NUCLEOTIDE SEQUENCE</scope>
    <source>
        <strain evidence="2">DSM 101588</strain>
    </source>
</reference>
<dbReference type="Proteomes" id="UP001166402">
    <property type="component" value="Unassembled WGS sequence"/>
</dbReference>
<organism evidence="2 3">
    <name type="scientific">Thermoanaerobacterium butyriciformans</name>
    <dbReference type="NCBI Taxonomy" id="1702242"/>
    <lineage>
        <taxon>Bacteria</taxon>
        <taxon>Bacillati</taxon>
        <taxon>Bacillota</taxon>
        <taxon>Clostridia</taxon>
        <taxon>Thermoanaerobacterales</taxon>
        <taxon>Thermoanaerobacteraceae</taxon>
        <taxon>Thermoanaerobacterium</taxon>
    </lineage>
</organism>
<protein>
    <submittedName>
        <fullName evidence="2">Fe-Mo cluster-binding NifX family protein</fullName>
    </submittedName>
</protein>